<organism evidence="2 3">
    <name type="scientific">Coriobacterium glomerans (strain ATCC 49209 / DSM 20642 / JCM 10262 / PW2)</name>
    <dbReference type="NCBI Taxonomy" id="700015"/>
    <lineage>
        <taxon>Bacteria</taxon>
        <taxon>Bacillati</taxon>
        <taxon>Actinomycetota</taxon>
        <taxon>Coriobacteriia</taxon>
        <taxon>Coriobacteriales</taxon>
        <taxon>Coriobacteriaceae</taxon>
        <taxon>Coriobacterium</taxon>
    </lineage>
</organism>
<protein>
    <submittedName>
        <fullName evidence="2">Uncharacterized protein</fullName>
    </submittedName>
</protein>
<evidence type="ECO:0000256" key="1">
    <source>
        <dbReference type="SAM" id="Phobius"/>
    </source>
</evidence>
<dbReference type="EMBL" id="CP002628">
    <property type="protein sequence ID" value="AEB06911.1"/>
    <property type="molecule type" value="Genomic_DNA"/>
</dbReference>
<gene>
    <name evidence="2" type="ordered locus">Corgl_0798</name>
</gene>
<accession>F2N7L9</accession>
<keyword evidence="3" id="KW-1185">Reference proteome</keyword>
<evidence type="ECO:0000313" key="3">
    <source>
        <dbReference type="Proteomes" id="UP000006851"/>
    </source>
</evidence>
<dbReference type="STRING" id="700015.Corgl_0798"/>
<sequence length="89" mass="10190">MRISPLVHKQMLSSPLFNRHHLSNRKMLPVALGHMGTMVICISTPIFIIQVKTMEARASWMDRMRQVLSVMADRHPKPLNGALLIYLGR</sequence>
<dbReference type="Proteomes" id="UP000006851">
    <property type="component" value="Chromosome"/>
</dbReference>
<name>F2N7L9_CORGP</name>
<keyword evidence="1" id="KW-0472">Membrane</keyword>
<evidence type="ECO:0000313" key="2">
    <source>
        <dbReference type="EMBL" id="AEB06911.1"/>
    </source>
</evidence>
<reference evidence="3" key="1">
    <citation type="journal article" date="2013" name="Stand. Genomic Sci.">
        <title>Complete genome sequence of Coriobacterium glomerans type strain (PW2(T)) from the midgut of Pyrrhocoris apterus L. (red soldier bug).</title>
        <authorList>
            <person name="Stackebrandt E."/>
            <person name="Zeytun A."/>
            <person name="Lapidus A."/>
            <person name="Nolan M."/>
            <person name="Lucas S."/>
            <person name="Hammon N."/>
            <person name="Deshpande S."/>
            <person name="Cheng J.F."/>
            <person name="Tapia R."/>
            <person name="Goodwin L.A."/>
            <person name="Pitluck S."/>
            <person name="Liolios K."/>
            <person name="Pagani I."/>
            <person name="Ivanova N."/>
            <person name="Mavromatis K."/>
            <person name="Mikhailova N."/>
            <person name="Huntemann M."/>
            <person name="Pati A."/>
            <person name="Chen A."/>
            <person name="Palaniappan K."/>
            <person name="Chang Y.J."/>
            <person name="Land M."/>
            <person name="Hauser L."/>
            <person name="Rohde M."/>
            <person name="Pukall R."/>
            <person name="Goker M."/>
            <person name="Detter J.C."/>
            <person name="Woyke T."/>
            <person name="Bristow J."/>
            <person name="Eisen J.A."/>
            <person name="Markowitz V."/>
            <person name="Hugenholtz P."/>
            <person name="Kyrpides N.C."/>
            <person name="Klenk H.P."/>
        </authorList>
    </citation>
    <scope>NUCLEOTIDE SEQUENCE</scope>
    <source>
        <strain evidence="3">ATCC 49209 / DSM 20642 / JCM 10262 / PW2</strain>
    </source>
</reference>
<dbReference type="AlphaFoldDB" id="F2N7L9"/>
<feature type="transmembrane region" description="Helical" evidence="1">
    <location>
        <begin position="27"/>
        <end position="49"/>
    </location>
</feature>
<proteinExistence type="predicted"/>
<keyword evidence="1" id="KW-0812">Transmembrane</keyword>
<keyword evidence="1" id="KW-1133">Transmembrane helix</keyword>
<dbReference type="KEGG" id="cgo:Corgl_0798"/>
<dbReference type="HOGENOM" id="CLU_2449606_0_0_11"/>